<dbReference type="PROSITE" id="PS50041">
    <property type="entry name" value="C_TYPE_LECTIN_2"/>
    <property type="match status" value="1"/>
</dbReference>
<organism evidence="4 5">
    <name type="scientific">Characodon lateralis</name>
    <dbReference type="NCBI Taxonomy" id="208331"/>
    <lineage>
        <taxon>Eukaryota</taxon>
        <taxon>Metazoa</taxon>
        <taxon>Chordata</taxon>
        <taxon>Craniata</taxon>
        <taxon>Vertebrata</taxon>
        <taxon>Euteleostomi</taxon>
        <taxon>Actinopterygii</taxon>
        <taxon>Neopterygii</taxon>
        <taxon>Teleostei</taxon>
        <taxon>Neoteleostei</taxon>
        <taxon>Acanthomorphata</taxon>
        <taxon>Ovalentaria</taxon>
        <taxon>Atherinomorphae</taxon>
        <taxon>Cyprinodontiformes</taxon>
        <taxon>Goodeidae</taxon>
        <taxon>Characodon</taxon>
    </lineage>
</organism>
<protein>
    <recommendedName>
        <fullName evidence="3">C-type lectin domain-containing protein</fullName>
    </recommendedName>
</protein>
<comment type="caution">
    <text evidence="4">The sequence shown here is derived from an EMBL/GenBank/DDBJ whole genome shotgun (WGS) entry which is preliminary data.</text>
</comment>
<dbReference type="InterPro" id="IPR016186">
    <property type="entry name" value="C-type_lectin-like/link_sf"/>
</dbReference>
<evidence type="ECO:0000313" key="4">
    <source>
        <dbReference type="EMBL" id="MED6265513.1"/>
    </source>
</evidence>
<keyword evidence="1" id="KW-1015">Disulfide bond</keyword>
<name>A0ABU7CVI0_9TELE</name>
<proteinExistence type="predicted"/>
<dbReference type="InterPro" id="IPR018378">
    <property type="entry name" value="C-type_lectin_CS"/>
</dbReference>
<dbReference type="InterPro" id="IPR001304">
    <property type="entry name" value="C-type_lectin-like"/>
</dbReference>
<dbReference type="InterPro" id="IPR016187">
    <property type="entry name" value="CTDL_fold"/>
</dbReference>
<dbReference type="SMART" id="SM00034">
    <property type="entry name" value="CLECT"/>
    <property type="match status" value="1"/>
</dbReference>
<accession>A0ABU7CVI0</accession>
<feature type="transmembrane region" description="Helical" evidence="2">
    <location>
        <begin position="51"/>
        <end position="75"/>
    </location>
</feature>
<dbReference type="PANTHER" id="PTHR22803">
    <property type="entry name" value="MANNOSE, PHOSPHOLIPASE, LECTIN RECEPTOR RELATED"/>
    <property type="match status" value="1"/>
</dbReference>
<dbReference type="Proteomes" id="UP001352852">
    <property type="component" value="Unassembled WGS sequence"/>
</dbReference>
<feature type="domain" description="C-type lectin" evidence="3">
    <location>
        <begin position="386"/>
        <end position="501"/>
    </location>
</feature>
<dbReference type="InterPro" id="IPR050111">
    <property type="entry name" value="C-type_lectin/snaclec_domain"/>
</dbReference>
<dbReference type="PROSITE" id="PS00615">
    <property type="entry name" value="C_TYPE_LECTIN_1"/>
    <property type="match status" value="1"/>
</dbReference>
<dbReference type="SUPFAM" id="SSF56436">
    <property type="entry name" value="C-type lectin-like"/>
    <property type="match status" value="1"/>
</dbReference>
<dbReference type="EMBL" id="JAHUTJ010003150">
    <property type="protein sequence ID" value="MED6265513.1"/>
    <property type="molecule type" value="Genomic_DNA"/>
</dbReference>
<evidence type="ECO:0000259" key="3">
    <source>
        <dbReference type="PROSITE" id="PS50041"/>
    </source>
</evidence>
<evidence type="ECO:0000256" key="1">
    <source>
        <dbReference type="ARBA" id="ARBA00023157"/>
    </source>
</evidence>
<dbReference type="Gene3D" id="3.10.100.10">
    <property type="entry name" value="Mannose-Binding Protein A, subunit A"/>
    <property type="match status" value="1"/>
</dbReference>
<keyword evidence="5" id="KW-1185">Reference proteome</keyword>
<evidence type="ECO:0000256" key="2">
    <source>
        <dbReference type="SAM" id="Phobius"/>
    </source>
</evidence>
<keyword evidence="2" id="KW-0472">Membrane</keyword>
<sequence>MELAGTHNPSVCVSTGDLEEDECINAAIGIVLNQPTTPSVPQRKHNRTPSIIRLLSPVAFCWVVLVIITGLRIHYTSVISAKLKDLEDVKQQQHFLKFPENLKEIVQLTAVNLRPSEENHNLAAEVQILQADFLRLLRNQDTSTKDWREPHFEWTTPMPEEKHYYYITPHPYTNRPRYYIRPNPFNRPYYYYITPRPYTNRPLYYITPRPYTNRPPYYITPRPYTNRPRYYIRPNPFNRPYYYYITPRPYANRPPYYITPRPYTNRPRYYITPRPYTNRPPYYITPRPYANRPRYYITPRPYANTPPYYITPRPYANRPRYYITPRPYANRPRYYITPRPYTNRPPYYITPRPYTNKQHYFQTSPSYFHGRKKRQTEPCLQGWFHFQSSCYMISSQIYADPKTWNEAREDCRLRDADLVIVRSPEEQDLIYKTSFTGEGTSSYWIGLRMEGGDWKWVNENALTHSYWLQPPAEELNCVTSVKEANGWKSVSCDDKNGWICQQKALSA</sequence>
<reference evidence="4 5" key="1">
    <citation type="submission" date="2021-06" db="EMBL/GenBank/DDBJ databases">
        <authorList>
            <person name="Palmer J.M."/>
        </authorList>
    </citation>
    <scope>NUCLEOTIDE SEQUENCE [LARGE SCALE GENOMIC DNA]</scope>
    <source>
        <strain evidence="4 5">CL_MEX2019</strain>
        <tissue evidence="4">Muscle</tissue>
    </source>
</reference>
<gene>
    <name evidence="4" type="ORF">CHARACLAT_026292</name>
</gene>
<keyword evidence="2" id="KW-0812">Transmembrane</keyword>
<dbReference type="PRINTS" id="PR01217">
    <property type="entry name" value="PRICHEXTENSN"/>
</dbReference>
<evidence type="ECO:0000313" key="5">
    <source>
        <dbReference type="Proteomes" id="UP001352852"/>
    </source>
</evidence>
<dbReference type="Pfam" id="PF00059">
    <property type="entry name" value="Lectin_C"/>
    <property type="match status" value="1"/>
</dbReference>
<keyword evidence="2" id="KW-1133">Transmembrane helix</keyword>